<dbReference type="PANTHER" id="PTHR24201:SF2">
    <property type="entry name" value="ANKYRIN REPEAT DOMAIN-CONTAINING PROTEIN 42"/>
    <property type="match status" value="1"/>
</dbReference>
<dbReference type="InterPro" id="IPR002110">
    <property type="entry name" value="Ankyrin_rpt"/>
</dbReference>
<keyword evidence="1" id="KW-0677">Repeat</keyword>
<dbReference type="AlphaFoldDB" id="A0A1H1XFN8"/>
<dbReference type="PANTHER" id="PTHR24201">
    <property type="entry name" value="ANK_REP_REGION DOMAIN-CONTAINING PROTEIN"/>
    <property type="match status" value="1"/>
</dbReference>
<dbReference type="PROSITE" id="PS50088">
    <property type="entry name" value="ANK_REPEAT"/>
    <property type="match status" value="1"/>
</dbReference>
<dbReference type="Gene3D" id="1.25.40.20">
    <property type="entry name" value="Ankyrin repeat-containing domain"/>
    <property type="match status" value="1"/>
</dbReference>
<feature type="repeat" description="ANK" evidence="3">
    <location>
        <begin position="438"/>
        <end position="470"/>
    </location>
</feature>
<accession>A0A1H1XFN8</accession>
<dbReference type="Gene3D" id="2.20.110.10">
    <property type="entry name" value="Histone H3 K4-specific methyltransferase SET7/9 N-terminal domain"/>
    <property type="match status" value="1"/>
</dbReference>
<dbReference type="EMBL" id="LT629777">
    <property type="protein sequence ID" value="SDT08044.1"/>
    <property type="molecule type" value="Genomic_DNA"/>
</dbReference>
<sequence length="550" mass="59241">MKKRFAFCALASALAGCNAEYTLDEISAKAGTVGSPHALYIETQSGKPLNGTVTHKIRNRVLQSFKVENGRAVGAWKQFGPDGGLLVEGQLKAGVFVGTRKTWCPGKLANQLHEVLTEEAGRSSVQSYDCATGLQVGDSTFIAGSDVRIGAQRKWKVIDGEHKLTLLETFANDGSGKLEGLVEHYNYKGNLKDRATYKNGVLNGVLETWVTADGTTVPGTKVTYSEGKKNGPSETYFISGWPAGTVAEKGHYQDDRQVGVWIRYQFGEASVRDYDNPPNRTPMAERVQSAAVGNHLTPDGSMAFKDLEGFAYLLKSSGIDINQRLTTQDRPLITSAAESTYDYLVSEGADPMGRDAEGNTRLMSCLGALHFLNCSLGHMIMLTGKEDLKAQNAYGDTALSLFCRRTDKLPGRRSDGEQVQALFQALLNGSDVNARAYGGETALHACMAGRDLSFAQALAAAGANLDAVDINGTTALAAAFLKNYLGEANGNRIRWSEERIRLVASYQGKANFTFDTPVPAFGKSLRQLVLENGDTASAMLIDSLAGTSRL</sequence>
<dbReference type="InterPro" id="IPR050776">
    <property type="entry name" value="Ank_Repeat/CDKN_Inhibitor"/>
</dbReference>
<dbReference type="Proteomes" id="UP000199524">
    <property type="component" value="Chromosome I"/>
</dbReference>
<dbReference type="RefSeq" id="WP_090207662.1">
    <property type="nucleotide sequence ID" value="NZ_LT629777.1"/>
</dbReference>
<evidence type="ECO:0000313" key="5">
    <source>
        <dbReference type="Proteomes" id="UP000199524"/>
    </source>
</evidence>
<reference evidence="5" key="1">
    <citation type="submission" date="2016-10" db="EMBL/GenBank/DDBJ databases">
        <authorList>
            <person name="Varghese N."/>
            <person name="Submissions S."/>
        </authorList>
    </citation>
    <scope>NUCLEOTIDE SEQUENCE [LARGE SCALE GENOMIC DNA]</scope>
    <source>
        <strain evidence="5">ATCC 23835</strain>
    </source>
</reference>
<evidence type="ECO:0000313" key="4">
    <source>
        <dbReference type="EMBL" id="SDT08044.1"/>
    </source>
</evidence>
<dbReference type="SUPFAM" id="SSF82185">
    <property type="entry name" value="Histone H3 K4-specific methyltransferase SET7/9 N-terminal domain"/>
    <property type="match status" value="1"/>
</dbReference>
<protein>
    <submittedName>
        <fullName evidence="4">Uncharacterized protein</fullName>
    </submittedName>
</protein>
<dbReference type="GeneID" id="300208805"/>
<dbReference type="SUPFAM" id="SSF48403">
    <property type="entry name" value="Ankyrin repeat"/>
    <property type="match status" value="1"/>
</dbReference>
<dbReference type="PROSITE" id="PS51257">
    <property type="entry name" value="PROKAR_LIPOPROTEIN"/>
    <property type="match status" value="1"/>
</dbReference>
<name>A0A1H1XFN8_9PSED</name>
<organism evidence="4 5">
    <name type="scientific">Pseudomonas asplenii</name>
    <dbReference type="NCBI Taxonomy" id="53407"/>
    <lineage>
        <taxon>Bacteria</taxon>
        <taxon>Pseudomonadati</taxon>
        <taxon>Pseudomonadota</taxon>
        <taxon>Gammaproteobacteria</taxon>
        <taxon>Pseudomonadales</taxon>
        <taxon>Pseudomonadaceae</taxon>
        <taxon>Pseudomonas</taxon>
    </lineage>
</organism>
<evidence type="ECO:0000256" key="2">
    <source>
        <dbReference type="ARBA" id="ARBA00023043"/>
    </source>
</evidence>
<gene>
    <name evidence="4" type="ORF">SAMN05216598_3888</name>
</gene>
<evidence type="ECO:0000256" key="1">
    <source>
        <dbReference type="ARBA" id="ARBA00022737"/>
    </source>
</evidence>
<keyword evidence="5" id="KW-1185">Reference proteome</keyword>
<proteinExistence type="predicted"/>
<dbReference type="InterPro" id="IPR036770">
    <property type="entry name" value="Ankyrin_rpt-contain_sf"/>
</dbReference>
<keyword evidence="2 3" id="KW-0040">ANK repeat</keyword>
<evidence type="ECO:0000256" key="3">
    <source>
        <dbReference type="PROSITE-ProRule" id="PRU00023"/>
    </source>
</evidence>